<dbReference type="Pfam" id="PF02230">
    <property type="entry name" value="Abhydrolase_2"/>
    <property type="match status" value="1"/>
</dbReference>
<organism evidence="14 15">
    <name type="scientific">Tilletia horrida</name>
    <dbReference type="NCBI Taxonomy" id="155126"/>
    <lineage>
        <taxon>Eukaryota</taxon>
        <taxon>Fungi</taxon>
        <taxon>Dikarya</taxon>
        <taxon>Basidiomycota</taxon>
        <taxon>Ustilaginomycotina</taxon>
        <taxon>Exobasidiomycetes</taxon>
        <taxon>Tilletiales</taxon>
        <taxon>Tilletiaceae</taxon>
        <taxon>Tilletia</taxon>
    </lineage>
</organism>
<comment type="function">
    <text evidence="10">Hydrolyzes fatty acids from S-acylated cysteine residues in proteins with a strong preference for palmitoylated G-alpha proteins over other acyl substrates. Mediates the deacylation of G-alpha proteins such as GPA1 in vivo, but has weak or no activity toward palmitoylated Ras proteins. Has weak lysophospholipase activity in vitro; however such activity may not exist in vivo.</text>
</comment>
<evidence type="ECO:0000256" key="11">
    <source>
        <dbReference type="ARBA" id="ARBA00031195"/>
    </source>
</evidence>
<evidence type="ECO:0000313" key="14">
    <source>
        <dbReference type="EMBL" id="KAK0531861.1"/>
    </source>
</evidence>
<evidence type="ECO:0000256" key="12">
    <source>
        <dbReference type="ARBA" id="ARBA00047337"/>
    </source>
</evidence>
<keyword evidence="15" id="KW-1185">Reference proteome</keyword>
<dbReference type="InterPro" id="IPR029058">
    <property type="entry name" value="AB_hydrolase_fold"/>
</dbReference>
<evidence type="ECO:0000256" key="6">
    <source>
        <dbReference type="ARBA" id="ARBA00022490"/>
    </source>
</evidence>
<dbReference type="PANTHER" id="PTHR10655:SF17">
    <property type="entry name" value="LYSOPHOSPHOLIPASE-LIKE PROTEIN 1"/>
    <property type="match status" value="1"/>
</dbReference>
<dbReference type="AlphaFoldDB" id="A0AAN6JK46"/>
<comment type="similarity">
    <text evidence="2">Belongs to the AB hydrolase superfamily. AB hydrolase 2 family.</text>
</comment>
<gene>
    <name evidence="14" type="ORF">OC842_003477</name>
</gene>
<dbReference type="InterPro" id="IPR050565">
    <property type="entry name" value="LYPA1-2/EST-like"/>
</dbReference>
<evidence type="ECO:0000256" key="1">
    <source>
        <dbReference type="ARBA" id="ARBA00004496"/>
    </source>
</evidence>
<dbReference type="GO" id="GO:0005737">
    <property type="term" value="C:cytoplasm"/>
    <property type="evidence" value="ECO:0007669"/>
    <property type="project" value="UniProtKB-SubCell"/>
</dbReference>
<dbReference type="Gene3D" id="3.40.50.1820">
    <property type="entry name" value="alpha/beta hydrolase"/>
    <property type="match status" value="1"/>
</dbReference>
<dbReference type="SUPFAM" id="SSF53474">
    <property type="entry name" value="alpha/beta-Hydrolases"/>
    <property type="match status" value="1"/>
</dbReference>
<keyword evidence="9" id="KW-0443">Lipid metabolism</keyword>
<dbReference type="GO" id="GO:0006631">
    <property type="term" value="P:fatty acid metabolic process"/>
    <property type="evidence" value="ECO:0007669"/>
    <property type="project" value="UniProtKB-KW"/>
</dbReference>
<comment type="subcellular location">
    <subcellularLocation>
        <location evidence="1">Cytoplasm</location>
    </subcellularLocation>
</comment>
<name>A0AAN6JK46_9BASI</name>
<evidence type="ECO:0000256" key="8">
    <source>
        <dbReference type="ARBA" id="ARBA00022832"/>
    </source>
</evidence>
<evidence type="ECO:0000256" key="9">
    <source>
        <dbReference type="ARBA" id="ARBA00023098"/>
    </source>
</evidence>
<evidence type="ECO:0000256" key="3">
    <source>
        <dbReference type="ARBA" id="ARBA00012423"/>
    </source>
</evidence>
<evidence type="ECO:0000259" key="13">
    <source>
        <dbReference type="Pfam" id="PF02230"/>
    </source>
</evidence>
<keyword evidence="7" id="KW-0378">Hydrolase</keyword>
<evidence type="ECO:0000256" key="5">
    <source>
        <dbReference type="ARBA" id="ARBA00022487"/>
    </source>
</evidence>
<dbReference type="PANTHER" id="PTHR10655">
    <property type="entry name" value="LYSOPHOSPHOLIPASE-RELATED"/>
    <property type="match status" value="1"/>
</dbReference>
<proteinExistence type="inferred from homology"/>
<feature type="domain" description="Phospholipase/carboxylesterase/thioesterase" evidence="13">
    <location>
        <begin position="20"/>
        <end position="246"/>
    </location>
</feature>
<evidence type="ECO:0000313" key="15">
    <source>
        <dbReference type="Proteomes" id="UP001176521"/>
    </source>
</evidence>
<keyword evidence="8" id="KW-0276">Fatty acid metabolism</keyword>
<comment type="catalytic activity">
    <reaction evidence="12">
        <text>S-hexadecanoyl-L-cysteinyl-[protein] + H2O = L-cysteinyl-[protein] + hexadecanoate + H(+)</text>
        <dbReference type="Rhea" id="RHEA:19233"/>
        <dbReference type="Rhea" id="RHEA-COMP:10131"/>
        <dbReference type="Rhea" id="RHEA-COMP:11032"/>
        <dbReference type="ChEBI" id="CHEBI:7896"/>
        <dbReference type="ChEBI" id="CHEBI:15377"/>
        <dbReference type="ChEBI" id="CHEBI:15378"/>
        <dbReference type="ChEBI" id="CHEBI:29950"/>
        <dbReference type="ChEBI" id="CHEBI:74151"/>
        <dbReference type="EC" id="3.1.2.22"/>
    </reaction>
</comment>
<evidence type="ECO:0000256" key="4">
    <source>
        <dbReference type="ARBA" id="ARBA00014923"/>
    </source>
</evidence>
<accession>A0AAN6JK46</accession>
<reference evidence="14" key="1">
    <citation type="journal article" date="2023" name="PhytoFront">
        <title>Draft Genome Resources of Seven Strains of Tilletia horrida, Causal Agent of Kernel Smut of Rice.</title>
        <authorList>
            <person name="Khanal S."/>
            <person name="Antony Babu S."/>
            <person name="Zhou X.G."/>
        </authorList>
    </citation>
    <scope>NUCLEOTIDE SEQUENCE</scope>
    <source>
        <strain evidence="14">TX3</strain>
    </source>
</reference>
<dbReference type="Proteomes" id="UP001176521">
    <property type="component" value="Unassembled WGS sequence"/>
</dbReference>
<dbReference type="EC" id="3.1.2.22" evidence="3"/>
<dbReference type="FunFam" id="3.40.50.1820:FF:000010">
    <property type="entry name" value="Acyl-protein thioesterase 2"/>
    <property type="match status" value="1"/>
</dbReference>
<keyword evidence="5" id="KW-0719">Serine esterase</keyword>
<evidence type="ECO:0000256" key="10">
    <source>
        <dbReference type="ARBA" id="ARBA00029392"/>
    </source>
</evidence>
<keyword evidence="6" id="KW-0963">Cytoplasm</keyword>
<dbReference type="GO" id="GO:0008474">
    <property type="term" value="F:palmitoyl-(protein) hydrolase activity"/>
    <property type="evidence" value="ECO:0007669"/>
    <property type="project" value="UniProtKB-EC"/>
</dbReference>
<evidence type="ECO:0000256" key="2">
    <source>
        <dbReference type="ARBA" id="ARBA00006499"/>
    </source>
</evidence>
<comment type="caution">
    <text evidence="14">The sequence shown here is derived from an EMBL/GenBank/DDBJ whole genome shotgun (WGS) entry which is preliminary data.</text>
</comment>
<sequence>MASSSTTTLLKSIVIPPASGGKATATVIFSHGLGDSGHGWADVAQMLSARPKLRNVRFVLPHAPAQPVTLNMGMRMPSWFDILSLDDINGSEDEKGLLESRERISKLIENEVSQGVPANRIVVGGFSQGGAVSYLTGLLHPTPLAGIVALSTWLPIRAYIVKALQQKTDASAATGGSLPIFHGHGNADPVVRYQYGQRTVDFLKTPREEGGLGFKAEQVRFETYPGMPHSACPQEIEHVGEFLDKVLGEA</sequence>
<evidence type="ECO:0000256" key="7">
    <source>
        <dbReference type="ARBA" id="ARBA00022801"/>
    </source>
</evidence>
<dbReference type="InterPro" id="IPR003140">
    <property type="entry name" value="PLipase/COase/thioEstase"/>
</dbReference>
<dbReference type="GO" id="GO:0052689">
    <property type="term" value="F:carboxylic ester hydrolase activity"/>
    <property type="evidence" value="ECO:0007669"/>
    <property type="project" value="UniProtKB-KW"/>
</dbReference>
<dbReference type="EMBL" id="JAPDMQ010000174">
    <property type="protein sequence ID" value="KAK0531861.1"/>
    <property type="molecule type" value="Genomic_DNA"/>
</dbReference>
<protein>
    <recommendedName>
        <fullName evidence="4">Acyl-protein thioesterase 1</fullName>
        <ecNumber evidence="3">3.1.2.22</ecNumber>
    </recommendedName>
    <alternativeName>
        <fullName evidence="11">Palmitoyl-protein hydrolase</fullName>
    </alternativeName>
</protein>